<dbReference type="Proteomes" id="UP000707731">
    <property type="component" value="Unassembled WGS sequence"/>
</dbReference>
<organism evidence="3 4">
    <name type="scientific">Nocardia higoensis</name>
    <dbReference type="NCBI Taxonomy" id="228599"/>
    <lineage>
        <taxon>Bacteria</taxon>
        <taxon>Bacillati</taxon>
        <taxon>Actinomycetota</taxon>
        <taxon>Actinomycetes</taxon>
        <taxon>Mycobacteriales</taxon>
        <taxon>Nocardiaceae</taxon>
        <taxon>Nocardia</taxon>
    </lineage>
</organism>
<comment type="caution">
    <text evidence="3">The sequence shown here is derived from an EMBL/GenBank/DDBJ whole genome shotgun (WGS) entry which is preliminary data.</text>
</comment>
<evidence type="ECO:0000313" key="4">
    <source>
        <dbReference type="Proteomes" id="UP000707731"/>
    </source>
</evidence>
<dbReference type="RefSeq" id="WP_195001912.1">
    <property type="nucleotide sequence ID" value="NZ_JADLQN010000001.1"/>
</dbReference>
<dbReference type="EMBL" id="JADLQN010000001">
    <property type="protein sequence ID" value="MBF6355301.1"/>
    <property type="molecule type" value="Genomic_DNA"/>
</dbReference>
<proteinExistence type="predicted"/>
<keyword evidence="2" id="KW-0812">Transmembrane</keyword>
<evidence type="ECO:0000256" key="1">
    <source>
        <dbReference type="SAM" id="MobiDB-lite"/>
    </source>
</evidence>
<keyword evidence="4" id="KW-1185">Reference proteome</keyword>
<protein>
    <submittedName>
        <fullName evidence="3">Uncharacterized protein</fullName>
    </submittedName>
</protein>
<name>A0ABS0DA71_9NOCA</name>
<feature type="transmembrane region" description="Helical" evidence="2">
    <location>
        <begin position="15"/>
        <end position="36"/>
    </location>
</feature>
<accession>A0ABS0DA71</accession>
<reference evidence="3 4" key="1">
    <citation type="submission" date="2020-10" db="EMBL/GenBank/DDBJ databases">
        <title>Identification of Nocardia species via Next-generation sequencing and recognition of intraspecies genetic diversity.</title>
        <authorList>
            <person name="Li P."/>
            <person name="Li P."/>
            <person name="Lu B."/>
        </authorList>
    </citation>
    <scope>NUCLEOTIDE SEQUENCE [LARGE SCALE GENOMIC DNA]</scope>
    <source>
        <strain evidence="3 4">BJ06-0143</strain>
    </source>
</reference>
<keyword evidence="2" id="KW-1133">Transmembrane helix</keyword>
<feature type="region of interest" description="Disordered" evidence="1">
    <location>
        <begin position="41"/>
        <end position="73"/>
    </location>
</feature>
<gene>
    <name evidence="3" type="ORF">IU449_12230</name>
</gene>
<keyword evidence="2" id="KW-0472">Membrane</keyword>
<evidence type="ECO:0000256" key="2">
    <source>
        <dbReference type="SAM" id="Phobius"/>
    </source>
</evidence>
<sequence>MFLLDNNDDRNRIEWGGATVVFGLLLLAAIGLAVLVNTADFGTGETDNPTTRTSTPQPSPGPCEPFCLKPRTQ</sequence>
<evidence type="ECO:0000313" key="3">
    <source>
        <dbReference type="EMBL" id="MBF6355301.1"/>
    </source>
</evidence>